<dbReference type="Proteomes" id="UP001195483">
    <property type="component" value="Unassembled WGS sequence"/>
</dbReference>
<reference evidence="1" key="1">
    <citation type="journal article" date="2021" name="Genome Biol. Evol.">
        <title>A High-Quality Reference Genome for a Parasitic Bivalve with Doubly Uniparental Inheritance (Bivalvia: Unionida).</title>
        <authorList>
            <person name="Smith C.H."/>
        </authorList>
    </citation>
    <scope>NUCLEOTIDE SEQUENCE</scope>
    <source>
        <strain evidence="1">CHS0354</strain>
    </source>
</reference>
<organism evidence="1 2">
    <name type="scientific">Potamilus streckersoni</name>
    <dbReference type="NCBI Taxonomy" id="2493646"/>
    <lineage>
        <taxon>Eukaryota</taxon>
        <taxon>Metazoa</taxon>
        <taxon>Spiralia</taxon>
        <taxon>Lophotrochozoa</taxon>
        <taxon>Mollusca</taxon>
        <taxon>Bivalvia</taxon>
        <taxon>Autobranchia</taxon>
        <taxon>Heteroconchia</taxon>
        <taxon>Palaeoheterodonta</taxon>
        <taxon>Unionida</taxon>
        <taxon>Unionoidea</taxon>
        <taxon>Unionidae</taxon>
        <taxon>Ambleminae</taxon>
        <taxon>Lampsilini</taxon>
        <taxon>Potamilus</taxon>
    </lineage>
</organism>
<evidence type="ECO:0000313" key="2">
    <source>
        <dbReference type="Proteomes" id="UP001195483"/>
    </source>
</evidence>
<reference evidence="1" key="3">
    <citation type="submission" date="2023-05" db="EMBL/GenBank/DDBJ databases">
        <authorList>
            <person name="Smith C.H."/>
        </authorList>
    </citation>
    <scope>NUCLEOTIDE SEQUENCE</scope>
    <source>
        <strain evidence="1">CHS0354</strain>
        <tissue evidence="1">Mantle</tissue>
    </source>
</reference>
<keyword evidence="2" id="KW-1185">Reference proteome</keyword>
<proteinExistence type="predicted"/>
<sequence>MKLSLYGVGAKCFGMAGDTVKQKVALAHQRVLVASRMCEEFLKAAEMYLECDRPDKAALCLLNARERELAAQLFEKLGQFERAGEIYSRLRLPLASNRCYEPAGHFNRAVEVLYENENYDMAVDILRRYKMKIEEYERRAEPIPQSLTNNKPLDKFSEERLRYMSANLFHKQDNRVRMLAALDRLPRWQDKVQFLREKEYVMDAAQAMEDNGQGAEATKLLLIYGDVDQAELMARKTRDENTIAHTLLVSLEVIMSRQPEVRPPTNDLHMKAMEAKKLFHSCKNIDGFADASLLLAELSDVVPDVRESMLHILDAQKAFLDLKPYGNLADYMLPKTEQDKELLLKYDTFYDLFTTKPDYVIYFPRTEAKMQRHHKRFTSIHGGKEETCREDINSFTSCENILQDLIPMGHHHIVFSNEYPREVLRKMGKPVKDYIKAFMEKRCKEDTEGAHMFGTYAAKSADVFLMAELCSHLFSIDFNVDSKMRDFEFALSKEQNDDNKEKDYKCLALMTDCELQNKPGSQWIVESLARRFHYSYFHLSMFASDPLEALTKFSNFVALISTKTIEVLPDRKFILVWLEFYTTLSFFLIAKVHKEMHENFSKVAGTTFIVPASYLYLMDFIEATFPRQDESIQKALNRFIPRKNNLVFIQDRLDHIVVMLCGSSKISLINVLFAAGLDNFFNCAMAERVFVLAMTLVSNVGTFKIRAMLEHVKSETALVQALTRLHPPEKCPNRLRLALEAVHKARCIRDVGVCLKALLRERENEKLMCCEWIPIAVRKDHEGHVQSYALRKVGFLPAYFLDEYTLVALNHGAGLEPVLSEPLVDNVEETQMFMEENVKWKYDAIAREKFDIEKADGIKIHRLFRSLAFAAKCRILKVRVKNQMAKEEQDEKNETFRDCKSD</sequence>
<dbReference type="InterPro" id="IPR039904">
    <property type="entry name" value="TRANK1"/>
</dbReference>
<dbReference type="InterPro" id="IPR011990">
    <property type="entry name" value="TPR-like_helical_dom_sf"/>
</dbReference>
<gene>
    <name evidence="1" type="ORF">CHS0354_019578</name>
</gene>
<name>A0AAE0TGQ4_9BIVA</name>
<evidence type="ECO:0000313" key="1">
    <source>
        <dbReference type="EMBL" id="KAK3609565.1"/>
    </source>
</evidence>
<reference evidence="1" key="2">
    <citation type="journal article" date="2021" name="Genome Biol. Evol.">
        <title>Developing a high-quality reference genome for a parasitic bivalve with doubly uniparental inheritance (Bivalvia: Unionida).</title>
        <authorList>
            <person name="Smith C.H."/>
        </authorList>
    </citation>
    <scope>NUCLEOTIDE SEQUENCE</scope>
    <source>
        <strain evidence="1">CHS0354</strain>
        <tissue evidence="1">Mantle</tissue>
    </source>
</reference>
<dbReference type="EMBL" id="JAEAOA010001197">
    <property type="protein sequence ID" value="KAK3609565.1"/>
    <property type="molecule type" value="Genomic_DNA"/>
</dbReference>
<dbReference type="Gene3D" id="1.25.40.10">
    <property type="entry name" value="Tetratricopeptide repeat domain"/>
    <property type="match status" value="1"/>
</dbReference>
<comment type="caution">
    <text evidence="1">The sequence shown here is derived from an EMBL/GenBank/DDBJ whole genome shotgun (WGS) entry which is preliminary data.</text>
</comment>
<accession>A0AAE0TGQ4</accession>
<dbReference type="AlphaFoldDB" id="A0AAE0TGQ4"/>
<protein>
    <submittedName>
        <fullName evidence="1">Uncharacterized protein</fullName>
    </submittedName>
</protein>
<dbReference type="PANTHER" id="PTHR21529">
    <property type="entry name" value="MAMMARY TURMOR VIRUS RECEPTOR HOMOLOG 1, 2 MTVR1, 2"/>
    <property type="match status" value="1"/>
</dbReference>
<dbReference type="PANTHER" id="PTHR21529:SF4">
    <property type="entry name" value="TPR AND ANKYRIN REPEAT-CONTAINING PROTEIN 1"/>
    <property type="match status" value="1"/>
</dbReference>